<sequence length="90" mass="9635">MHLVSWLNQALDNREVAALVVYAGAVVRAMSPMFSAGNWRLGLAPGFGGFSGEKMKAAVRRLAGVIACAMRELRAQALLVPSGRKRVPRG</sequence>
<dbReference type="EMBL" id="FCON02000281">
    <property type="protein sequence ID" value="SAL87324.1"/>
    <property type="molecule type" value="Genomic_DNA"/>
</dbReference>
<evidence type="ECO:0000313" key="2">
    <source>
        <dbReference type="Proteomes" id="UP000054770"/>
    </source>
</evidence>
<reference evidence="1" key="1">
    <citation type="submission" date="2016-01" db="EMBL/GenBank/DDBJ databases">
        <authorList>
            <person name="Peeters C."/>
        </authorList>
    </citation>
    <scope>NUCLEOTIDE SEQUENCE [LARGE SCALE GENOMIC DNA]</scope>
    <source>
        <strain evidence="1">LMG 22940</strain>
    </source>
</reference>
<dbReference type="RefSeq" id="WP_087650082.1">
    <property type="nucleotide sequence ID" value="NZ_FCON02000281.1"/>
</dbReference>
<keyword evidence="2" id="KW-1185">Reference proteome</keyword>
<evidence type="ECO:0000313" key="1">
    <source>
        <dbReference type="EMBL" id="SAL87324.1"/>
    </source>
</evidence>
<dbReference type="Proteomes" id="UP000054770">
    <property type="component" value="Unassembled WGS sequence"/>
</dbReference>
<dbReference type="AlphaFoldDB" id="A0A158L1R3"/>
<gene>
    <name evidence="1" type="ORF">AWB68_08363</name>
</gene>
<organism evidence="1 2">
    <name type="scientific">Caballeronia choica</name>
    <dbReference type="NCBI Taxonomy" id="326476"/>
    <lineage>
        <taxon>Bacteria</taxon>
        <taxon>Pseudomonadati</taxon>
        <taxon>Pseudomonadota</taxon>
        <taxon>Betaproteobacteria</taxon>
        <taxon>Burkholderiales</taxon>
        <taxon>Burkholderiaceae</taxon>
        <taxon>Caballeronia</taxon>
    </lineage>
</organism>
<protein>
    <submittedName>
        <fullName evidence="1">GntR family transcriptional regulator</fullName>
    </submittedName>
</protein>
<accession>A0A158L1R3</accession>
<name>A0A158L1R3_9BURK</name>
<comment type="caution">
    <text evidence="1">The sequence shown here is derived from an EMBL/GenBank/DDBJ whole genome shotgun (WGS) entry which is preliminary data.</text>
</comment>
<proteinExistence type="predicted"/>